<dbReference type="EMBL" id="SMGG01000004">
    <property type="protein sequence ID" value="TCK60435.1"/>
    <property type="molecule type" value="Genomic_DNA"/>
</dbReference>
<proteinExistence type="predicted"/>
<reference evidence="1 2" key="1">
    <citation type="submission" date="2019-03" db="EMBL/GenBank/DDBJ databases">
        <title>Genomic Encyclopedia of Type Strains, Phase IV (KMG-IV): sequencing the most valuable type-strain genomes for metagenomic binning, comparative biology and taxonomic classification.</title>
        <authorList>
            <person name="Goeker M."/>
        </authorList>
    </citation>
    <scope>NUCLEOTIDE SEQUENCE [LARGE SCALE GENOMIC DNA]</scope>
    <source>
        <strain evidence="1 2">DSM 24984</strain>
    </source>
</reference>
<comment type="caution">
    <text evidence="1">The sequence shown here is derived from an EMBL/GenBank/DDBJ whole genome shotgun (WGS) entry which is preliminary data.</text>
</comment>
<dbReference type="OrthoDB" id="1550641at2"/>
<protein>
    <submittedName>
        <fullName evidence="1">CRISPR-associated Csy2 family protein</fullName>
    </submittedName>
</protein>
<dbReference type="Pfam" id="PF09614">
    <property type="entry name" value="Cas_Csy2"/>
    <property type="match status" value="1"/>
</dbReference>
<keyword evidence="2" id="KW-1185">Reference proteome</keyword>
<dbReference type="InterPro" id="IPR013398">
    <property type="entry name" value="CRISPR-assoc_prot_Csy2"/>
</dbReference>
<evidence type="ECO:0000313" key="2">
    <source>
        <dbReference type="Proteomes" id="UP000294614"/>
    </source>
</evidence>
<name>A0A4R1K815_9BACT</name>
<dbReference type="NCBIfam" id="TIGR02565">
    <property type="entry name" value="cas_Csy2"/>
    <property type="match status" value="1"/>
</dbReference>
<dbReference type="Proteomes" id="UP000294614">
    <property type="component" value="Unassembled WGS sequence"/>
</dbReference>
<dbReference type="AlphaFoldDB" id="A0A4R1K815"/>
<organism evidence="1 2">
    <name type="scientific">Seleniivibrio woodruffii</name>
    <dbReference type="NCBI Taxonomy" id="1078050"/>
    <lineage>
        <taxon>Bacteria</taxon>
        <taxon>Pseudomonadati</taxon>
        <taxon>Deferribacterota</taxon>
        <taxon>Deferribacteres</taxon>
        <taxon>Deferribacterales</taxon>
        <taxon>Geovibrionaceae</taxon>
        <taxon>Seleniivibrio</taxon>
    </lineage>
</organism>
<dbReference type="RefSeq" id="WP_132873130.1">
    <property type="nucleotide sequence ID" value="NZ_SMGG01000004.1"/>
</dbReference>
<evidence type="ECO:0000313" key="1">
    <source>
        <dbReference type="EMBL" id="TCK60435.1"/>
    </source>
</evidence>
<gene>
    <name evidence="1" type="ORF">C8D98_1308</name>
</gene>
<accession>A0A4R1K815</accession>
<sequence length="296" mass="32694">MHKIPDHLLVLPRMRVINVNCVSGPLTWGFPSVTAFCGFVHALSRKLGDQTVLDGVGIISHSFEPQAYQSGYEKKFSQTRNPLESDGSTAGIIEEGRAHVTVSLIIGVYGGKPDADETATLAETLRLAGGSILPVSGAKVISLDKFAEQDGKTYKKLARKLLPGFTLTDRSDLLMEHHKNMPEEKTLLDALFDLSAMKHGYIETEGSKGEWQTYREGSGWLVPIPVGYAGISPLYQPGEVANTRDKETPFRFAEAIYTLGQWKSPSKLKGLDELLWFYTSDAKNGIYACKHKKIYE</sequence>
<dbReference type="CDD" id="cd09736">
    <property type="entry name" value="Csy2_I-F"/>
    <property type="match status" value="1"/>
</dbReference>